<evidence type="ECO:0000256" key="7">
    <source>
        <dbReference type="ARBA" id="ARBA00023136"/>
    </source>
</evidence>
<dbReference type="AlphaFoldDB" id="F7VZW5"/>
<dbReference type="InterPro" id="IPR011016">
    <property type="entry name" value="Znf_RING-CH"/>
</dbReference>
<dbReference type="SMART" id="SM00744">
    <property type="entry name" value="RINGv"/>
    <property type="match status" value="1"/>
</dbReference>
<evidence type="ECO:0000256" key="10">
    <source>
        <dbReference type="SAM" id="Phobius"/>
    </source>
</evidence>
<feature type="compositionally biased region" description="Pro residues" evidence="9">
    <location>
        <begin position="385"/>
        <end position="405"/>
    </location>
</feature>
<feature type="region of interest" description="Disordered" evidence="9">
    <location>
        <begin position="1"/>
        <end position="20"/>
    </location>
</feature>
<feature type="compositionally biased region" description="Polar residues" evidence="9">
    <location>
        <begin position="1"/>
        <end position="11"/>
    </location>
</feature>
<feature type="transmembrane region" description="Helical" evidence="10">
    <location>
        <begin position="183"/>
        <end position="211"/>
    </location>
</feature>
<feature type="compositionally biased region" description="Basic and acidic residues" evidence="9">
    <location>
        <begin position="412"/>
        <end position="424"/>
    </location>
</feature>
<dbReference type="GO" id="GO:0008270">
    <property type="term" value="F:zinc ion binding"/>
    <property type="evidence" value="ECO:0007669"/>
    <property type="project" value="UniProtKB-KW"/>
</dbReference>
<evidence type="ECO:0000256" key="1">
    <source>
        <dbReference type="ARBA" id="ARBA00004141"/>
    </source>
</evidence>
<gene>
    <name evidence="13" type="ORF">SMAC_03771</name>
</gene>
<dbReference type="STRING" id="771870.F7VZW5"/>
<dbReference type="InParanoid" id="F7VZW5"/>
<dbReference type="Gene3D" id="3.30.40.10">
    <property type="entry name" value="Zinc/RING finger domain, C3HC4 (zinc finger)"/>
    <property type="match status" value="1"/>
</dbReference>
<dbReference type="GeneID" id="10805109"/>
<feature type="domain" description="RING-CH-type" evidence="12">
    <location>
        <begin position="22"/>
        <end position="89"/>
    </location>
</feature>
<feature type="transmembrane region" description="Helical" evidence="10">
    <location>
        <begin position="144"/>
        <end position="162"/>
    </location>
</feature>
<evidence type="ECO:0000256" key="6">
    <source>
        <dbReference type="ARBA" id="ARBA00022989"/>
    </source>
</evidence>
<feature type="region of interest" description="Disordered" evidence="9">
    <location>
        <begin position="262"/>
        <end position="286"/>
    </location>
</feature>
<proteinExistence type="predicted"/>
<dbReference type="OMA" id="DFDLWPP"/>
<sequence length="566" mass="62473">MATPDTGSQAASAPVPNPLTRSDTNTFKRCCICFEDEGERTTEPVVRPCTCSFPVHETCLLRWYEENHNEKNNRDGVSCPQCKAPFKVEEPFDYVVALRRTIHRKFSQVSPIILASMVASGTFASSATYGVIAASSFAGYETALRWVGLQVIPGQAISVSGARSAQVGRMMMRLWTMSSIAPAVILSRAVPFLANFFFVPFSAMYGILLIAQDDHPTWPPSPTWAMVMMPYVHMTYNRLYNYWLRPIDRRLNRALRGLENNLTQPTDGAAGATESENNHDNENRDRESRFILSDLLDLGRTAWIILSNTPDDGGAELDVRIEIGANADSDNDAADRQLEDSFLQVDAPEAPYTQYNEEIAGHLEEAIGQVREVPWPAEAEAEARPPTPTVPEPAPAPAAAPPPQPAARARRERNNNNDRDRDGVELPPFSLTDIVNNVVTSLLFPFISYGMGELIRLALPKSWTSPPKPIVTSGFFKRGTILSQGPGGLLQQRWGRSLAGGCLFVVIRDVFELYAKYRNVQVMKGRRIVRGGKGETGETVEEGFLLEEGLLTLALALVISSTLPVF</sequence>
<comment type="subcellular location">
    <subcellularLocation>
        <location evidence="1">Membrane</location>
        <topology evidence="1">Multi-pass membrane protein</topology>
    </subcellularLocation>
</comment>
<feature type="domain" description="RING-type" evidence="11">
    <location>
        <begin position="30"/>
        <end position="83"/>
    </location>
</feature>
<evidence type="ECO:0000256" key="8">
    <source>
        <dbReference type="PROSITE-ProRule" id="PRU00175"/>
    </source>
</evidence>
<dbReference type="VEuPathDB" id="FungiDB:SMAC_03771"/>
<dbReference type="PROSITE" id="PS51292">
    <property type="entry name" value="ZF_RING_CH"/>
    <property type="match status" value="1"/>
</dbReference>
<reference evidence="13 14" key="1">
    <citation type="journal article" date="2010" name="PLoS Genet.">
        <title>De novo assembly of a 40 Mb eukaryotic genome from short sequence reads: Sordaria macrospora, a model organism for fungal morphogenesis.</title>
        <authorList>
            <person name="Nowrousian M."/>
            <person name="Stajich J."/>
            <person name="Chu M."/>
            <person name="Engh I."/>
            <person name="Espagne E."/>
            <person name="Halliday K."/>
            <person name="Kamerewerd J."/>
            <person name="Kempken F."/>
            <person name="Knab B."/>
            <person name="Kuo H.C."/>
            <person name="Osiewacz H.D."/>
            <person name="Poeggeler S."/>
            <person name="Read N."/>
            <person name="Seiler S."/>
            <person name="Smith K."/>
            <person name="Zickler D."/>
            <person name="Kueck U."/>
            <person name="Freitag M."/>
        </authorList>
    </citation>
    <scope>NUCLEOTIDE SEQUENCE [LARGE SCALE GENOMIC DNA]</scope>
    <source>
        <strain evidence="14">ATCC MYA-333 / DSM 997 / K(L3346) / K-hell</strain>
        <tissue evidence="13">Mycelium</tissue>
    </source>
</reference>
<keyword evidence="3" id="KW-0479">Metal-binding</keyword>
<keyword evidence="6 10" id="KW-1133">Transmembrane helix</keyword>
<evidence type="ECO:0000256" key="4">
    <source>
        <dbReference type="ARBA" id="ARBA00022771"/>
    </source>
</evidence>
<evidence type="ECO:0000259" key="11">
    <source>
        <dbReference type="PROSITE" id="PS50089"/>
    </source>
</evidence>
<dbReference type="KEGG" id="smp:10805109"/>
<dbReference type="EMBL" id="CABT02000016">
    <property type="protein sequence ID" value="CCC11064.1"/>
    <property type="molecule type" value="Genomic_DNA"/>
</dbReference>
<feature type="compositionally biased region" description="Basic and acidic residues" evidence="9">
    <location>
        <begin position="276"/>
        <end position="286"/>
    </location>
</feature>
<name>F7VZW5_SORMK</name>
<evidence type="ECO:0000313" key="14">
    <source>
        <dbReference type="Proteomes" id="UP000001881"/>
    </source>
</evidence>
<evidence type="ECO:0000256" key="9">
    <source>
        <dbReference type="SAM" id="MobiDB-lite"/>
    </source>
</evidence>
<dbReference type="OrthoDB" id="5817083at2759"/>
<feature type="transmembrane region" description="Helical" evidence="10">
    <location>
        <begin position="109"/>
        <end position="132"/>
    </location>
</feature>
<keyword evidence="2 10" id="KW-0812">Transmembrane</keyword>
<keyword evidence="5" id="KW-0862">Zinc</keyword>
<dbReference type="SUPFAM" id="SSF57850">
    <property type="entry name" value="RING/U-box"/>
    <property type="match status" value="1"/>
</dbReference>
<dbReference type="PROSITE" id="PS50089">
    <property type="entry name" value="ZF_RING_2"/>
    <property type="match status" value="1"/>
</dbReference>
<keyword evidence="4 8" id="KW-0863">Zinc-finger</keyword>
<accession>F7VZW5</accession>
<dbReference type="Proteomes" id="UP000001881">
    <property type="component" value="Unassembled WGS sequence"/>
</dbReference>
<protein>
    <submittedName>
        <fullName evidence="13">WGS project CABT00000000 data, contig 2.16</fullName>
    </submittedName>
</protein>
<feature type="region of interest" description="Disordered" evidence="9">
    <location>
        <begin position="378"/>
        <end position="427"/>
    </location>
</feature>
<evidence type="ECO:0000256" key="5">
    <source>
        <dbReference type="ARBA" id="ARBA00022833"/>
    </source>
</evidence>
<keyword evidence="14" id="KW-1185">Reference proteome</keyword>
<organism evidence="13 14">
    <name type="scientific">Sordaria macrospora (strain ATCC MYA-333 / DSM 997 / K(L3346) / K-hell)</name>
    <dbReference type="NCBI Taxonomy" id="771870"/>
    <lineage>
        <taxon>Eukaryota</taxon>
        <taxon>Fungi</taxon>
        <taxon>Dikarya</taxon>
        <taxon>Ascomycota</taxon>
        <taxon>Pezizomycotina</taxon>
        <taxon>Sordariomycetes</taxon>
        <taxon>Sordariomycetidae</taxon>
        <taxon>Sordariales</taxon>
        <taxon>Sordariaceae</taxon>
        <taxon>Sordaria</taxon>
    </lineage>
</organism>
<evidence type="ECO:0000256" key="3">
    <source>
        <dbReference type="ARBA" id="ARBA00022723"/>
    </source>
</evidence>
<dbReference type="GO" id="GO:0016020">
    <property type="term" value="C:membrane"/>
    <property type="evidence" value="ECO:0007669"/>
    <property type="project" value="UniProtKB-SubCell"/>
</dbReference>
<evidence type="ECO:0000256" key="2">
    <source>
        <dbReference type="ARBA" id="ARBA00022692"/>
    </source>
</evidence>
<evidence type="ECO:0000259" key="12">
    <source>
        <dbReference type="PROSITE" id="PS51292"/>
    </source>
</evidence>
<dbReference type="InterPro" id="IPR013083">
    <property type="entry name" value="Znf_RING/FYVE/PHD"/>
</dbReference>
<dbReference type="InterPro" id="IPR001841">
    <property type="entry name" value="Znf_RING"/>
</dbReference>
<evidence type="ECO:0000313" key="13">
    <source>
        <dbReference type="EMBL" id="CCC11064.1"/>
    </source>
</evidence>
<dbReference type="eggNOG" id="KOG3053">
    <property type="taxonomic scope" value="Eukaryota"/>
</dbReference>
<dbReference type="HOGENOM" id="CLU_026793_1_0_1"/>
<keyword evidence="7 10" id="KW-0472">Membrane</keyword>
<comment type="caution">
    <text evidence="13">The sequence shown here is derived from an EMBL/GenBank/DDBJ whole genome shotgun (WGS) entry which is preliminary data.</text>
</comment>
<dbReference type="PANTHER" id="PTHR46283">
    <property type="entry name" value="E3 UBIQUITIN-PROTEIN LIGASE MARCH5"/>
    <property type="match status" value="1"/>
</dbReference>